<dbReference type="PANTHER" id="PTHR34978">
    <property type="entry name" value="POSSIBLE SENSOR-TRANSDUCER PROTEIN BLAR"/>
    <property type="match status" value="1"/>
</dbReference>
<gene>
    <name evidence="3" type="ORF">DV520_05460</name>
</gene>
<dbReference type="OrthoDB" id="9804799at2"/>
<dbReference type="Pfam" id="PF05569">
    <property type="entry name" value="Peptidase_M56"/>
    <property type="match status" value="1"/>
</dbReference>
<organism evidence="3 4">
    <name type="scientific">Evtepia gabavorous</name>
    <dbReference type="NCBI Taxonomy" id="2211183"/>
    <lineage>
        <taxon>Bacteria</taxon>
        <taxon>Bacillati</taxon>
        <taxon>Bacillota</taxon>
        <taxon>Clostridia</taxon>
        <taxon>Eubacteriales</taxon>
        <taxon>Evtepia</taxon>
    </lineage>
</organism>
<dbReference type="InterPro" id="IPR008756">
    <property type="entry name" value="Peptidase_M56"/>
</dbReference>
<feature type="transmembrane region" description="Helical" evidence="1">
    <location>
        <begin position="6"/>
        <end position="26"/>
    </location>
</feature>
<dbReference type="EMBL" id="QQRQ01000006">
    <property type="protein sequence ID" value="RFT06900.1"/>
    <property type="molecule type" value="Genomic_DNA"/>
</dbReference>
<evidence type="ECO:0000256" key="1">
    <source>
        <dbReference type="SAM" id="Phobius"/>
    </source>
</evidence>
<dbReference type="RefSeq" id="WP_117142050.1">
    <property type="nucleotide sequence ID" value="NZ_CAKXKJ010000006.1"/>
</dbReference>
<feature type="domain" description="Peptidase M56" evidence="2">
    <location>
        <begin position="3"/>
        <end position="281"/>
    </location>
</feature>
<comment type="caution">
    <text evidence="3">The sequence shown here is derived from an EMBL/GenBank/DDBJ whole genome shotgun (WGS) entry which is preliminary data.</text>
</comment>
<sequence>MMLTWIISSSVLLAGFLVLRHILTAAMSRRLQYALWAIVLLRLLLPFSFGETGFSVMNVPPVQMLTAGIDSSFDGITSLASSQQETGPSLSPQPISSPDQITPTRVLFYFWLAGTLGIGAYFAAVNLHFALRLRRSRQAVKCKQARLPVYKTDAIGSPCLFGLFPSAIYVTSEALEDPTVFRHVIAHETTHFLHGDAFWSLLRGICVALHWYNPLVWWAAVLSHRDSETACDEATLQRLGQEERAAYGRTLIRMACQKSVNPFILSAPLADNRQFLRERIARVVQKGKNKITRGTVLALLLFVLMAAGCTFTGGRTASISSKGDIVIEHAFSDQVPDAVVSWSEDFLAEKIHALNQSWSEHKDNRLITEAKITGLTPIPTGVASLNDGVEIYRLEYRLCVEGNLDSLLVGGMSSERIHGKNWLTEWGSTGQPYLLFYRKTTGTETIYQWVNTTDTDSLMFDYSKPELLSRYGNCYTAAAMSCYNQLHSKSSDFVP</sequence>
<reference evidence="3 4" key="1">
    <citation type="submission" date="2018-07" db="EMBL/GenBank/DDBJ databases">
        <title>GABA Modulating Bacteria of the Human Gut Microbiota.</title>
        <authorList>
            <person name="Strandwitz P."/>
            <person name="Kim K.H."/>
            <person name="Terekhova D."/>
            <person name="Liu J.K."/>
            <person name="Sharma A."/>
            <person name="Levering J."/>
            <person name="Mcdonald D."/>
            <person name="Dietrich D."/>
            <person name="Ramadhar T.R."/>
            <person name="Lekbua A."/>
            <person name="Mroue N."/>
            <person name="Liston C."/>
            <person name="Stewart E.J."/>
            <person name="Dubin M.J."/>
            <person name="Zengler K."/>
            <person name="Knight R."/>
            <person name="Gilbert J.A."/>
            <person name="Clardy J."/>
            <person name="Lewis K."/>
        </authorList>
    </citation>
    <scope>NUCLEOTIDE SEQUENCE [LARGE SCALE GENOMIC DNA]</scope>
    <source>
        <strain evidence="3 4">KLE1738</strain>
    </source>
</reference>
<dbReference type="GeneID" id="97995183"/>
<evidence type="ECO:0000313" key="4">
    <source>
        <dbReference type="Proteomes" id="UP000260649"/>
    </source>
</evidence>
<dbReference type="Proteomes" id="UP000260649">
    <property type="component" value="Unassembled WGS sequence"/>
</dbReference>
<evidence type="ECO:0000313" key="3">
    <source>
        <dbReference type="EMBL" id="RFT06900.1"/>
    </source>
</evidence>
<keyword evidence="1" id="KW-0812">Transmembrane</keyword>
<evidence type="ECO:0000259" key="2">
    <source>
        <dbReference type="Pfam" id="PF05569"/>
    </source>
</evidence>
<feature type="transmembrane region" description="Helical" evidence="1">
    <location>
        <begin position="108"/>
        <end position="131"/>
    </location>
</feature>
<feature type="transmembrane region" description="Helical" evidence="1">
    <location>
        <begin position="296"/>
        <end position="314"/>
    </location>
</feature>
<proteinExistence type="predicted"/>
<keyword evidence="4" id="KW-1185">Reference proteome</keyword>
<dbReference type="CDD" id="cd07341">
    <property type="entry name" value="M56_BlaR1_MecR1_like"/>
    <property type="match status" value="1"/>
</dbReference>
<feature type="transmembrane region" description="Helical" evidence="1">
    <location>
        <begin position="33"/>
        <end position="50"/>
    </location>
</feature>
<keyword evidence="1" id="KW-1133">Transmembrane helix</keyword>
<name>A0A3E2B4F4_9FIRM</name>
<protein>
    <recommendedName>
        <fullName evidence="2">Peptidase M56 domain-containing protein</fullName>
    </recommendedName>
</protein>
<dbReference type="PANTHER" id="PTHR34978:SF3">
    <property type="entry name" value="SLR0241 PROTEIN"/>
    <property type="match status" value="1"/>
</dbReference>
<keyword evidence="1" id="KW-0472">Membrane</keyword>
<dbReference type="AlphaFoldDB" id="A0A3E2B4F4"/>
<dbReference type="InterPro" id="IPR052173">
    <property type="entry name" value="Beta-lactam_resp_regulator"/>
</dbReference>
<accession>A0A3E2B4F4</accession>